<reference evidence="3" key="1">
    <citation type="submission" date="2017-12" db="EMBL/GenBank/DDBJ databases">
        <title>FDA dAtabase for Regulatory Grade micrObial Sequences (FDA-ARGOS): Supporting development and validation of Infectious Disease Dx tests.</title>
        <authorList>
            <person name="Hoffmann M."/>
            <person name="Allard M."/>
            <person name="Evans P."/>
            <person name="Brown E."/>
            <person name="Tallon L.J."/>
            <person name="Sadzewicz L."/>
            <person name="Sengamalay N."/>
            <person name="Ott S."/>
            <person name="Godinez A."/>
            <person name="Nagaraj S."/>
            <person name="Vavikolanu K."/>
            <person name="Aluvathingal J."/>
            <person name="Nadendla S."/>
            <person name="Hobson J."/>
            <person name="Sichtig H."/>
        </authorList>
    </citation>
    <scope>NUCLEOTIDE SEQUENCE [LARGE SCALE GENOMIC DNA]</scope>
    <source>
        <strain evidence="3">LMG 3418</strain>
    </source>
</reference>
<evidence type="ECO:0000256" key="1">
    <source>
        <dbReference type="SAM" id="Phobius"/>
    </source>
</evidence>
<keyword evidence="1" id="KW-0472">Membrane</keyword>
<protein>
    <submittedName>
        <fullName evidence="2">Uncharacterized protein</fullName>
    </submittedName>
</protein>
<dbReference type="Proteomes" id="UP000237665">
    <property type="component" value="Chromosome 1"/>
</dbReference>
<evidence type="ECO:0000313" key="2">
    <source>
        <dbReference type="EMBL" id="AVH27048.1"/>
    </source>
</evidence>
<accession>A0ABM6SA43</accession>
<name>A0ABM6SA43_9VIBR</name>
<keyword evidence="1" id="KW-1133">Transmembrane helix</keyword>
<feature type="transmembrane region" description="Helical" evidence="1">
    <location>
        <begin position="14"/>
        <end position="37"/>
    </location>
</feature>
<gene>
    <name evidence="2" type="ORF">AL468_07460</name>
</gene>
<dbReference type="EMBL" id="CP014134">
    <property type="protein sequence ID" value="AVH27048.1"/>
    <property type="molecule type" value="Genomic_DNA"/>
</dbReference>
<keyword evidence="3" id="KW-1185">Reference proteome</keyword>
<keyword evidence="1" id="KW-0812">Transmembrane</keyword>
<organism evidence="2 3">
    <name type="scientific">Vibrio diabolicus</name>
    <dbReference type="NCBI Taxonomy" id="50719"/>
    <lineage>
        <taxon>Bacteria</taxon>
        <taxon>Pseudomonadati</taxon>
        <taxon>Pseudomonadota</taxon>
        <taxon>Gammaproteobacteria</taxon>
        <taxon>Vibrionales</taxon>
        <taxon>Vibrionaceae</taxon>
        <taxon>Vibrio</taxon>
        <taxon>Vibrio diabolicus subgroup</taxon>
    </lineage>
</organism>
<sequence>MIGLIPQAYSVNSVVASGSTISSSLGILLAIISLMIFKSKAYQSFLAHFNALHFRKTSI</sequence>
<proteinExistence type="predicted"/>
<evidence type="ECO:0000313" key="3">
    <source>
        <dbReference type="Proteomes" id="UP000237665"/>
    </source>
</evidence>